<dbReference type="InterPro" id="IPR011009">
    <property type="entry name" value="Kinase-like_dom_sf"/>
</dbReference>
<feature type="domain" description="Aminoglycoside phosphotransferase" evidence="1">
    <location>
        <begin position="270"/>
        <end position="373"/>
    </location>
</feature>
<dbReference type="AlphaFoldDB" id="A0A9N8DIM6"/>
<evidence type="ECO:0000313" key="3">
    <source>
        <dbReference type="Proteomes" id="UP001153069"/>
    </source>
</evidence>
<dbReference type="Gene3D" id="3.90.1200.10">
    <property type="match status" value="1"/>
</dbReference>
<dbReference type="InterPro" id="IPR051678">
    <property type="entry name" value="AGP_Transferase"/>
</dbReference>
<proteinExistence type="predicted"/>
<sequence length="438" mass="49938">MEEASTSENDGVPEYVVSHLSTILGSEVVESANFVELKSAQQRVWIVDQVQKPSSKMGSGEWERALHVGRNKLVLRLWKASSCWWNLNRCNQNQVAELARSEVAGYRIAHRALSIHIPFVLYFSHDNNANDKSEKDEHPWAILSYVGPDSLLFHENWQMDTTWMDGMVKTRLEFGFDEPHPRWGRVPENQCCDYTLSILNQVTLPLHKYMQQHCTELQQDLDALRKPASNHSDGTVVGFTYSSMMALYQQEHVKMVQTTSATTNTGDPNLLAAIDVLGKAIHQLKTEKPRPLPMVLCHMDCQPQNIIFAQQTDTTRANSNNHPRISSVLDWEEAALADPRFELLLLCRKVCANRTQAEQIWKAYQTESSSFELGPLAPWLALETVHSITSLLLQSMDLLGGGRTPWETKPDLWGKIQREIKRLVLEQGWDFCNVPEFQ</sequence>
<reference evidence="2" key="1">
    <citation type="submission" date="2020-06" db="EMBL/GenBank/DDBJ databases">
        <authorList>
            <consortium name="Plant Systems Biology data submission"/>
        </authorList>
    </citation>
    <scope>NUCLEOTIDE SEQUENCE</scope>
    <source>
        <strain evidence="2">D6</strain>
    </source>
</reference>
<protein>
    <recommendedName>
        <fullName evidence="1">Aminoglycoside phosphotransferase domain-containing protein</fullName>
    </recommendedName>
</protein>
<accession>A0A9N8DIM6</accession>
<dbReference type="PANTHER" id="PTHR21310">
    <property type="entry name" value="AMINOGLYCOSIDE PHOSPHOTRANSFERASE-RELATED-RELATED"/>
    <property type="match status" value="1"/>
</dbReference>
<dbReference type="PANTHER" id="PTHR21310:SF40">
    <property type="entry name" value="AMINOGLYCOSIDE PHOSPHOTRANSFERASE DOMAIN-CONTAINING PROTEIN-RELATED"/>
    <property type="match status" value="1"/>
</dbReference>
<dbReference type="OrthoDB" id="44346at2759"/>
<gene>
    <name evidence="2" type="ORF">SEMRO_173_G076290.1</name>
</gene>
<dbReference type="EMBL" id="CAICTM010000172">
    <property type="protein sequence ID" value="CAB9503673.1"/>
    <property type="molecule type" value="Genomic_DNA"/>
</dbReference>
<dbReference type="InterPro" id="IPR002575">
    <property type="entry name" value="Aminoglycoside_PTrfase"/>
</dbReference>
<name>A0A9N8DIM6_9STRA</name>
<evidence type="ECO:0000259" key="1">
    <source>
        <dbReference type="Pfam" id="PF01636"/>
    </source>
</evidence>
<dbReference type="SUPFAM" id="SSF56112">
    <property type="entry name" value="Protein kinase-like (PK-like)"/>
    <property type="match status" value="1"/>
</dbReference>
<organism evidence="2 3">
    <name type="scientific">Seminavis robusta</name>
    <dbReference type="NCBI Taxonomy" id="568900"/>
    <lineage>
        <taxon>Eukaryota</taxon>
        <taxon>Sar</taxon>
        <taxon>Stramenopiles</taxon>
        <taxon>Ochrophyta</taxon>
        <taxon>Bacillariophyta</taxon>
        <taxon>Bacillariophyceae</taxon>
        <taxon>Bacillariophycidae</taxon>
        <taxon>Naviculales</taxon>
        <taxon>Naviculaceae</taxon>
        <taxon>Seminavis</taxon>
    </lineage>
</organism>
<dbReference type="Pfam" id="PF01636">
    <property type="entry name" value="APH"/>
    <property type="match status" value="1"/>
</dbReference>
<dbReference type="Proteomes" id="UP001153069">
    <property type="component" value="Unassembled WGS sequence"/>
</dbReference>
<keyword evidence="3" id="KW-1185">Reference proteome</keyword>
<comment type="caution">
    <text evidence="2">The sequence shown here is derived from an EMBL/GenBank/DDBJ whole genome shotgun (WGS) entry which is preliminary data.</text>
</comment>
<evidence type="ECO:0000313" key="2">
    <source>
        <dbReference type="EMBL" id="CAB9503673.1"/>
    </source>
</evidence>